<accession>A0ACA9K713</accession>
<evidence type="ECO:0000313" key="2">
    <source>
        <dbReference type="Proteomes" id="UP000789702"/>
    </source>
</evidence>
<comment type="caution">
    <text evidence="1">The sequence shown here is derived from an EMBL/GenBank/DDBJ whole genome shotgun (WGS) entry which is preliminary data.</text>
</comment>
<evidence type="ECO:0000313" key="1">
    <source>
        <dbReference type="EMBL" id="CAG8455908.1"/>
    </source>
</evidence>
<gene>
    <name evidence="1" type="ORF">DHETER_LOCUS1064</name>
</gene>
<proteinExistence type="predicted"/>
<protein>
    <submittedName>
        <fullName evidence="1">16460_t:CDS:1</fullName>
    </submittedName>
</protein>
<dbReference type="Proteomes" id="UP000789702">
    <property type="component" value="Unassembled WGS sequence"/>
</dbReference>
<name>A0ACA9K713_9GLOM</name>
<reference evidence="1" key="1">
    <citation type="submission" date="2021-06" db="EMBL/GenBank/DDBJ databases">
        <authorList>
            <person name="Kallberg Y."/>
            <person name="Tangrot J."/>
            <person name="Rosling A."/>
        </authorList>
    </citation>
    <scope>NUCLEOTIDE SEQUENCE</scope>
    <source>
        <strain evidence="1">IL203A</strain>
    </source>
</reference>
<keyword evidence="2" id="KW-1185">Reference proteome</keyword>
<organism evidence="1 2">
    <name type="scientific">Dentiscutata heterogama</name>
    <dbReference type="NCBI Taxonomy" id="1316150"/>
    <lineage>
        <taxon>Eukaryota</taxon>
        <taxon>Fungi</taxon>
        <taxon>Fungi incertae sedis</taxon>
        <taxon>Mucoromycota</taxon>
        <taxon>Glomeromycotina</taxon>
        <taxon>Glomeromycetes</taxon>
        <taxon>Diversisporales</taxon>
        <taxon>Gigasporaceae</taxon>
        <taxon>Dentiscutata</taxon>
    </lineage>
</organism>
<dbReference type="EMBL" id="CAJVPU010000596">
    <property type="protein sequence ID" value="CAG8455908.1"/>
    <property type="molecule type" value="Genomic_DNA"/>
</dbReference>
<sequence length="120" mass="13753">MTNIPSQLLSNNSSQSYFTTFSNISNLQPLYASINNSVLQESLSFYKPAPQLDEFLTKIDEAKNANREILAYLSKFQNQAIQVKQICKLTDKQLELVRITKARWKIALQEASKDHSNRDL</sequence>